<dbReference type="InterPro" id="IPR046295">
    <property type="entry name" value="DUF6332"/>
</dbReference>
<name>A0A7J0CH19_STRMI</name>
<feature type="compositionally biased region" description="Low complexity" evidence="1">
    <location>
        <begin position="123"/>
        <end position="135"/>
    </location>
</feature>
<dbReference type="Pfam" id="PF19857">
    <property type="entry name" value="DUF6332"/>
    <property type="match status" value="1"/>
</dbReference>
<evidence type="ECO:0000256" key="2">
    <source>
        <dbReference type="SAM" id="Phobius"/>
    </source>
</evidence>
<feature type="compositionally biased region" description="Basic and acidic residues" evidence="1">
    <location>
        <begin position="25"/>
        <end position="36"/>
    </location>
</feature>
<organism evidence="3 4">
    <name type="scientific">Streptomyces microflavus</name>
    <name type="common">Streptomyces lipmanii</name>
    <dbReference type="NCBI Taxonomy" id="1919"/>
    <lineage>
        <taxon>Bacteria</taxon>
        <taxon>Bacillati</taxon>
        <taxon>Actinomycetota</taxon>
        <taxon>Actinomycetes</taxon>
        <taxon>Kitasatosporales</taxon>
        <taxon>Streptomycetaceae</taxon>
        <taxon>Streptomyces</taxon>
    </lineage>
</organism>
<feature type="transmembrane region" description="Helical" evidence="2">
    <location>
        <begin position="83"/>
        <end position="104"/>
    </location>
</feature>
<reference evidence="3 4" key="1">
    <citation type="submission" date="2020-05" db="EMBL/GenBank/DDBJ databases">
        <title>Whole genome shotgun sequence of Streptomyces microflavus NBRC 13062.</title>
        <authorList>
            <person name="Komaki H."/>
            <person name="Tamura T."/>
        </authorList>
    </citation>
    <scope>NUCLEOTIDE SEQUENCE [LARGE SCALE GENOMIC DNA]</scope>
    <source>
        <strain evidence="3 4">NBRC 13062</strain>
    </source>
</reference>
<gene>
    <name evidence="3" type="ORF">Smic_02850</name>
</gene>
<evidence type="ECO:0000313" key="4">
    <source>
        <dbReference type="Proteomes" id="UP000498740"/>
    </source>
</evidence>
<dbReference type="AlphaFoldDB" id="A0A7J0CH19"/>
<dbReference type="EMBL" id="BLWD01000001">
    <property type="protein sequence ID" value="GFN01729.1"/>
    <property type="molecule type" value="Genomic_DNA"/>
</dbReference>
<comment type="caution">
    <text evidence="3">The sequence shown here is derived from an EMBL/GenBank/DDBJ whole genome shotgun (WGS) entry which is preliminary data.</text>
</comment>
<accession>A0A7J0CH19</accession>
<evidence type="ECO:0000256" key="1">
    <source>
        <dbReference type="SAM" id="MobiDB-lite"/>
    </source>
</evidence>
<evidence type="ECO:0000313" key="3">
    <source>
        <dbReference type="EMBL" id="GFN01729.1"/>
    </source>
</evidence>
<keyword evidence="2" id="KW-0812">Transmembrane</keyword>
<proteinExistence type="predicted"/>
<keyword evidence="2" id="KW-1133">Transmembrane helix</keyword>
<keyword evidence="2" id="KW-0472">Membrane</keyword>
<dbReference type="Proteomes" id="UP000498740">
    <property type="component" value="Unassembled WGS sequence"/>
</dbReference>
<sequence length="135" mass="13929">MRTGGREPGNGAGRARQAPLPGARRGGDTAAVERRTQAQRDAMTVEIGYALVSGAVLAALTFAGAAAPALFLFDPGRTARNVVIGIATAAAGLAFVLRVVHVLWRFPRREGHRLPAPAPVPGRPGRSGSTGPEDT</sequence>
<feature type="region of interest" description="Disordered" evidence="1">
    <location>
        <begin position="111"/>
        <end position="135"/>
    </location>
</feature>
<protein>
    <submittedName>
        <fullName evidence="3">Uncharacterized protein</fullName>
    </submittedName>
</protein>
<feature type="region of interest" description="Disordered" evidence="1">
    <location>
        <begin position="1"/>
        <end position="36"/>
    </location>
</feature>
<feature type="transmembrane region" description="Helical" evidence="2">
    <location>
        <begin position="47"/>
        <end position="71"/>
    </location>
</feature>
<feature type="compositionally biased region" description="Gly residues" evidence="1">
    <location>
        <begin position="1"/>
        <end position="12"/>
    </location>
</feature>